<dbReference type="InterPro" id="IPR051203">
    <property type="entry name" value="Polysaccharide_Synthase-Rel"/>
</dbReference>
<gene>
    <name evidence="4" type="primary">capD</name>
    <name evidence="4" type="ORF">SAMEA3545359_00144</name>
</gene>
<feature type="transmembrane region" description="Helical" evidence="2">
    <location>
        <begin position="47"/>
        <end position="69"/>
    </location>
</feature>
<feature type="transmembrane region" description="Helical" evidence="2">
    <location>
        <begin position="81"/>
        <end position="104"/>
    </location>
</feature>
<dbReference type="PANTHER" id="PTHR43318:SF1">
    <property type="entry name" value="POLYSACCHARIDE BIOSYNTHESIS PROTEIN EPSC-RELATED"/>
    <property type="match status" value="1"/>
</dbReference>
<dbReference type="EMBL" id="FMHG01000001">
    <property type="protein sequence ID" value="SCJ37675.1"/>
    <property type="molecule type" value="Genomic_DNA"/>
</dbReference>
<dbReference type="PANTHER" id="PTHR43318">
    <property type="entry name" value="UDP-N-ACETYLGLUCOSAMINE 4,6-DEHYDRATASE"/>
    <property type="match status" value="1"/>
</dbReference>
<dbReference type="InterPro" id="IPR003869">
    <property type="entry name" value="Polysac_CapD-like"/>
</dbReference>
<dbReference type="SUPFAM" id="SSF53335">
    <property type="entry name" value="S-adenosyl-L-methionine-dependent methyltransferases"/>
    <property type="match status" value="1"/>
</dbReference>
<keyword evidence="2" id="KW-0472">Membrane</keyword>
<proteinExistence type="inferred from homology"/>
<dbReference type="Pfam" id="PF13727">
    <property type="entry name" value="CoA_binding_3"/>
    <property type="match status" value="1"/>
</dbReference>
<accession>A0A1C6FXJ4</accession>
<name>A0A1C6FXJ4_9FIRM</name>
<dbReference type="InterPro" id="IPR036291">
    <property type="entry name" value="NAD(P)-bd_dom_sf"/>
</dbReference>
<evidence type="ECO:0000256" key="1">
    <source>
        <dbReference type="ARBA" id="ARBA00007430"/>
    </source>
</evidence>
<evidence type="ECO:0000259" key="3">
    <source>
        <dbReference type="Pfam" id="PF02719"/>
    </source>
</evidence>
<sequence length="618" mass="69744">MSQLYNFLLRLKKYVLLPFDLVLWGCAYFFSFAMIRNTFSLLGYEHVFVTTFLTYLGCGLAAFLLFRIYDQMWQYADFVEFLYVGITSVVGNIFFFVVSFFLHLNIGVRTYMMSAILSTFFLFMCRIVYKINKVVDAKFSKPEPKRTKRLLIVGGGEACAMILSELKRNVSNEFLPVCIVDDDLTKNRRSIQGIRVCGTTEDIPEVCRDYKVDAILFAIANLGKNDKKRILNICAQTGCEVNLIPDLYRVMTGQNVPMSSIRRVEVEDLLGRDPISLNLKDAAQYITGRTVMVTGGGGSIGSELCRQIAKYSPQRLVIVDIYENNAYDIQQELVGLYHDSLALAVEIASIRDFEKMDILFDRYRPDIVFHAAAHKHVPLMETSPEEAVKNNVFGTLNLVKLADSYHVHRFVQISTDKAVNPTNVMGATKRICEMIIQSMDAVSETEFVAVRFGNVLGSNGSVIPLFKKQIKAGGPVTVTHPDIIRYFMTIPEAVSLVLSAGAMARGGEIFVLDMGDPVPIRQLAENLIRLSGLKPGVDIQIEYTGLRPGEKLFEELLMDEEGMRETAHKKIFVGKPIELDVPTFYQELERLRTVAEDNDRRGVTEMVKKIVPTYTPKE</sequence>
<keyword evidence="4" id="KW-0413">Isomerase</keyword>
<dbReference type="AlphaFoldDB" id="A0A1C6FXJ4"/>
<dbReference type="InterPro" id="IPR029063">
    <property type="entry name" value="SAM-dependent_MTases_sf"/>
</dbReference>
<evidence type="ECO:0000313" key="4">
    <source>
        <dbReference type="EMBL" id="SCJ37675.1"/>
    </source>
</evidence>
<organism evidence="4">
    <name type="scientific">uncultured Anaerotruncus sp</name>
    <dbReference type="NCBI Taxonomy" id="905011"/>
    <lineage>
        <taxon>Bacteria</taxon>
        <taxon>Bacillati</taxon>
        <taxon>Bacillota</taxon>
        <taxon>Clostridia</taxon>
        <taxon>Eubacteriales</taxon>
        <taxon>Oscillospiraceae</taxon>
        <taxon>Anaerotruncus</taxon>
        <taxon>environmental samples</taxon>
    </lineage>
</organism>
<feature type="transmembrane region" description="Helical" evidence="2">
    <location>
        <begin position="14"/>
        <end position="35"/>
    </location>
</feature>
<dbReference type="EC" id="5.1.3.2" evidence="4"/>
<dbReference type="CDD" id="cd05237">
    <property type="entry name" value="UDP_invert_4-6DH_SDR_e"/>
    <property type="match status" value="1"/>
</dbReference>
<keyword evidence="2" id="KW-1133">Transmembrane helix</keyword>
<dbReference type="SUPFAM" id="SSF51735">
    <property type="entry name" value="NAD(P)-binding Rossmann-fold domains"/>
    <property type="match status" value="1"/>
</dbReference>
<feature type="domain" description="Polysaccharide biosynthesis protein CapD-like" evidence="3">
    <location>
        <begin position="291"/>
        <end position="574"/>
    </location>
</feature>
<protein>
    <submittedName>
        <fullName evidence="4">UDP-glucose 4-epimerase</fullName>
        <ecNumber evidence="4">5.1.3.2</ecNumber>
    </submittedName>
</protein>
<dbReference type="GO" id="GO:0003978">
    <property type="term" value="F:UDP-glucose 4-epimerase activity"/>
    <property type="evidence" value="ECO:0007669"/>
    <property type="project" value="UniProtKB-EC"/>
</dbReference>
<keyword evidence="2" id="KW-0812">Transmembrane</keyword>
<dbReference type="Pfam" id="PF02719">
    <property type="entry name" value="Polysacc_synt_2"/>
    <property type="match status" value="1"/>
</dbReference>
<dbReference type="Gene3D" id="3.40.50.720">
    <property type="entry name" value="NAD(P)-binding Rossmann-like Domain"/>
    <property type="match status" value="2"/>
</dbReference>
<comment type="similarity">
    <text evidence="1">Belongs to the polysaccharide synthase family.</text>
</comment>
<evidence type="ECO:0000256" key="2">
    <source>
        <dbReference type="SAM" id="Phobius"/>
    </source>
</evidence>
<reference evidence="4" key="1">
    <citation type="submission" date="2015-09" db="EMBL/GenBank/DDBJ databases">
        <authorList>
            <consortium name="Pathogen Informatics"/>
        </authorList>
    </citation>
    <scope>NUCLEOTIDE SEQUENCE</scope>
    <source>
        <strain evidence="4">2789STDY5834896</strain>
    </source>
</reference>